<name>A0AAD7MG21_9AGAR</name>
<evidence type="ECO:0000259" key="8">
    <source>
        <dbReference type="PROSITE" id="PS51873"/>
    </source>
</evidence>
<dbReference type="SUPFAM" id="SSF57850">
    <property type="entry name" value="RING/U-box"/>
    <property type="match status" value="1"/>
</dbReference>
<feature type="domain" description="RING-type" evidence="8">
    <location>
        <begin position="81"/>
        <end position="344"/>
    </location>
</feature>
<evidence type="ECO:0000256" key="3">
    <source>
        <dbReference type="ARBA" id="ARBA00022723"/>
    </source>
</evidence>
<accession>A0AAD7MG21</accession>
<dbReference type="EMBL" id="JARKIB010000320">
    <property type="protein sequence ID" value="KAJ7714756.1"/>
    <property type="molecule type" value="Genomic_DNA"/>
</dbReference>
<dbReference type="Pfam" id="PF26200">
    <property type="entry name" value="Rcat_RNF216"/>
    <property type="match status" value="1"/>
</dbReference>
<organism evidence="9 10">
    <name type="scientific">Mycena metata</name>
    <dbReference type="NCBI Taxonomy" id="1033252"/>
    <lineage>
        <taxon>Eukaryota</taxon>
        <taxon>Fungi</taxon>
        <taxon>Dikarya</taxon>
        <taxon>Basidiomycota</taxon>
        <taxon>Agaricomycotina</taxon>
        <taxon>Agaricomycetes</taxon>
        <taxon>Agaricomycetidae</taxon>
        <taxon>Agaricales</taxon>
        <taxon>Marasmiineae</taxon>
        <taxon>Mycenaceae</taxon>
        <taxon>Mycena</taxon>
    </lineage>
</organism>
<sequence length="387" mass="43743">MPAENTRCLARIGSPGNGVSIAAVFGVEWISNLIHSACNAAVEAWRTCFRLWSAKRERCTIYDDELWQDDFVSCSNGTYTYRERCTICDDELWRGDFVSCSNDENRHWYCPKCFESTITAMITGDVAFSYDPRTTFPLCCYCLPSSSSILDTKSLSPQMRRSWDKAIIARQLQALGLPLITCAHCSYVVVGERKDSVNRSVPETTPDTSLRRRLVQTISSYVGSSPVNKPERFHCPECDFLTCLPPQGCGAHFQPGFADDHKCRTDDLRLEIERAVDKSLIYSCPSCSAALVKDGGCNHCTCVCRAEYCHICHASLGRGESSVWRPHFCDHFIESGQGRCTQRGCRRCPLYSDRDDEGIRKRVEGEVTKRWRRQQARNGIKRLVGWG</sequence>
<dbReference type="GO" id="GO:0008270">
    <property type="term" value="F:zinc ion binding"/>
    <property type="evidence" value="ECO:0007669"/>
    <property type="project" value="UniProtKB-KW"/>
</dbReference>
<gene>
    <name evidence="9" type="ORF">B0H16DRAFT_520230</name>
</gene>
<dbReference type="Gene3D" id="1.20.120.1750">
    <property type="match status" value="1"/>
</dbReference>
<evidence type="ECO:0000313" key="9">
    <source>
        <dbReference type="EMBL" id="KAJ7714756.1"/>
    </source>
</evidence>
<keyword evidence="5" id="KW-0863">Zinc-finger</keyword>
<evidence type="ECO:0000256" key="4">
    <source>
        <dbReference type="ARBA" id="ARBA00022737"/>
    </source>
</evidence>
<dbReference type="PANTHER" id="PTHR22770">
    <property type="entry name" value="UBIQUITIN CONJUGATING ENZYME 7 INTERACTING PROTEIN-RELATED"/>
    <property type="match status" value="1"/>
</dbReference>
<keyword evidence="4" id="KW-0677">Repeat</keyword>
<keyword evidence="7" id="KW-0862">Zinc</keyword>
<dbReference type="AlphaFoldDB" id="A0AAD7MG21"/>
<keyword evidence="3" id="KW-0479">Metal-binding</keyword>
<dbReference type="PROSITE" id="PS51873">
    <property type="entry name" value="TRIAD"/>
    <property type="match status" value="1"/>
</dbReference>
<comment type="pathway">
    <text evidence="1">Protein modification; protein ubiquitination.</text>
</comment>
<dbReference type="InterPro" id="IPR051628">
    <property type="entry name" value="LUBAC_E3_Ligases"/>
</dbReference>
<dbReference type="Proteomes" id="UP001215598">
    <property type="component" value="Unassembled WGS sequence"/>
</dbReference>
<keyword evidence="10" id="KW-1185">Reference proteome</keyword>
<dbReference type="InterPro" id="IPR044066">
    <property type="entry name" value="TRIAD_supradom"/>
</dbReference>
<evidence type="ECO:0000256" key="1">
    <source>
        <dbReference type="ARBA" id="ARBA00004906"/>
    </source>
</evidence>
<evidence type="ECO:0000256" key="5">
    <source>
        <dbReference type="ARBA" id="ARBA00022771"/>
    </source>
</evidence>
<evidence type="ECO:0000256" key="6">
    <source>
        <dbReference type="ARBA" id="ARBA00022786"/>
    </source>
</evidence>
<evidence type="ECO:0000256" key="7">
    <source>
        <dbReference type="ARBA" id="ARBA00022833"/>
    </source>
</evidence>
<reference evidence="9" key="1">
    <citation type="submission" date="2023-03" db="EMBL/GenBank/DDBJ databases">
        <title>Massive genome expansion in bonnet fungi (Mycena s.s.) driven by repeated elements and novel gene families across ecological guilds.</title>
        <authorList>
            <consortium name="Lawrence Berkeley National Laboratory"/>
            <person name="Harder C.B."/>
            <person name="Miyauchi S."/>
            <person name="Viragh M."/>
            <person name="Kuo A."/>
            <person name="Thoen E."/>
            <person name="Andreopoulos B."/>
            <person name="Lu D."/>
            <person name="Skrede I."/>
            <person name="Drula E."/>
            <person name="Henrissat B."/>
            <person name="Morin E."/>
            <person name="Kohler A."/>
            <person name="Barry K."/>
            <person name="LaButti K."/>
            <person name="Morin E."/>
            <person name="Salamov A."/>
            <person name="Lipzen A."/>
            <person name="Mereny Z."/>
            <person name="Hegedus B."/>
            <person name="Baldrian P."/>
            <person name="Stursova M."/>
            <person name="Weitz H."/>
            <person name="Taylor A."/>
            <person name="Grigoriev I.V."/>
            <person name="Nagy L.G."/>
            <person name="Martin F."/>
            <person name="Kauserud H."/>
        </authorList>
    </citation>
    <scope>NUCLEOTIDE SEQUENCE</scope>
    <source>
        <strain evidence="9">CBHHK182m</strain>
    </source>
</reference>
<keyword evidence="2" id="KW-0808">Transferase</keyword>
<evidence type="ECO:0000313" key="10">
    <source>
        <dbReference type="Proteomes" id="UP001215598"/>
    </source>
</evidence>
<evidence type="ECO:0000256" key="2">
    <source>
        <dbReference type="ARBA" id="ARBA00022679"/>
    </source>
</evidence>
<keyword evidence="6" id="KW-0833">Ubl conjugation pathway</keyword>
<dbReference type="GO" id="GO:0016740">
    <property type="term" value="F:transferase activity"/>
    <property type="evidence" value="ECO:0007669"/>
    <property type="project" value="UniProtKB-KW"/>
</dbReference>
<proteinExistence type="predicted"/>
<comment type="caution">
    <text evidence="9">The sequence shown here is derived from an EMBL/GenBank/DDBJ whole genome shotgun (WGS) entry which is preliminary data.</text>
</comment>
<protein>
    <recommendedName>
        <fullName evidence="8">RING-type domain-containing protein</fullName>
    </recommendedName>
</protein>